<dbReference type="FunFam" id="1.20.1740.10:FF:000001">
    <property type="entry name" value="Amino acid permease"/>
    <property type="match status" value="1"/>
</dbReference>
<protein>
    <submittedName>
        <fullName evidence="9">Amino acid permease</fullName>
    </submittedName>
</protein>
<evidence type="ECO:0000256" key="4">
    <source>
        <dbReference type="ARBA" id="ARBA00022970"/>
    </source>
</evidence>
<feature type="transmembrane region" description="Helical" evidence="7">
    <location>
        <begin position="353"/>
        <end position="376"/>
    </location>
</feature>
<keyword evidence="4" id="KW-0029">Amino-acid transport</keyword>
<feature type="transmembrane region" description="Helical" evidence="7">
    <location>
        <begin position="79"/>
        <end position="98"/>
    </location>
</feature>
<keyword evidence="2" id="KW-0813">Transport</keyword>
<dbReference type="GO" id="GO:0016020">
    <property type="term" value="C:membrane"/>
    <property type="evidence" value="ECO:0007669"/>
    <property type="project" value="UniProtKB-SubCell"/>
</dbReference>
<evidence type="ECO:0000256" key="5">
    <source>
        <dbReference type="ARBA" id="ARBA00022989"/>
    </source>
</evidence>
<feature type="transmembrane region" description="Helical" evidence="7">
    <location>
        <begin position="421"/>
        <end position="440"/>
    </location>
</feature>
<evidence type="ECO:0000313" key="10">
    <source>
        <dbReference type="Proteomes" id="UP000441717"/>
    </source>
</evidence>
<evidence type="ECO:0000256" key="3">
    <source>
        <dbReference type="ARBA" id="ARBA00022692"/>
    </source>
</evidence>
<keyword evidence="10" id="KW-1185">Reference proteome</keyword>
<dbReference type="Proteomes" id="UP000441717">
    <property type="component" value="Unassembled WGS sequence"/>
</dbReference>
<gene>
    <name evidence="9" type="ORF">GFC01_17565</name>
</gene>
<feature type="transmembrane region" description="Helical" evidence="7">
    <location>
        <begin position="197"/>
        <end position="219"/>
    </location>
</feature>
<dbReference type="Gene3D" id="1.20.1740.10">
    <property type="entry name" value="Amino acid/polyamine transporter I"/>
    <property type="match status" value="1"/>
</dbReference>
<feature type="transmembrane region" description="Helical" evidence="7">
    <location>
        <begin position="326"/>
        <end position="347"/>
    </location>
</feature>
<evidence type="ECO:0000256" key="6">
    <source>
        <dbReference type="ARBA" id="ARBA00023136"/>
    </source>
</evidence>
<dbReference type="PANTHER" id="PTHR43495">
    <property type="entry name" value="GABA PERMEASE"/>
    <property type="match status" value="1"/>
</dbReference>
<feature type="transmembrane region" description="Helical" evidence="7">
    <location>
        <begin position="277"/>
        <end position="305"/>
    </location>
</feature>
<name>A0A6N7IX13_9FIRM</name>
<feature type="domain" description="Amino acid permease/ SLC12A" evidence="8">
    <location>
        <begin position="13"/>
        <end position="440"/>
    </location>
</feature>
<feature type="transmembrane region" description="Helical" evidence="7">
    <location>
        <begin position="12"/>
        <end position="34"/>
    </location>
</feature>
<feature type="transmembrane region" description="Helical" evidence="7">
    <location>
        <begin position="149"/>
        <end position="168"/>
    </location>
</feature>
<evidence type="ECO:0000256" key="7">
    <source>
        <dbReference type="SAM" id="Phobius"/>
    </source>
</evidence>
<dbReference type="PROSITE" id="PS00218">
    <property type="entry name" value="AMINO_ACID_PERMEASE_1"/>
    <property type="match status" value="1"/>
</dbReference>
<feature type="transmembrane region" description="Helical" evidence="7">
    <location>
        <begin position="396"/>
        <end position="415"/>
    </location>
</feature>
<dbReference type="PANTHER" id="PTHR43495:SF5">
    <property type="entry name" value="GAMMA-AMINOBUTYRIC ACID PERMEASE"/>
    <property type="match status" value="1"/>
</dbReference>
<dbReference type="Pfam" id="PF00324">
    <property type="entry name" value="AA_permease"/>
    <property type="match status" value="1"/>
</dbReference>
<keyword evidence="3 7" id="KW-0812">Transmembrane</keyword>
<dbReference type="EMBL" id="WHYR01000114">
    <property type="protein sequence ID" value="MQL54027.1"/>
    <property type="molecule type" value="Genomic_DNA"/>
</dbReference>
<comment type="subcellular location">
    <subcellularLocation>
        <location evidence="1">Membrane</location>
        <topology evidence="1">Multi-pass membrane protein</topology>
    </subcellularLocation>
</comment>
<accession>A0A6N7IX13</accession>
<keyword evidence="5 7" id="KW-1133">Transmembrane helix</keyword>
<feature type="transmembrane region" description="Helical" evidence="7">
    <location>
        <begin position="231"/>
        <end position="257"/>
    </location>
</feature>
<evidence type="ECO:0000256" key="2">
    <source>
        <dbReference type="ARBA" id="ARBA00022448"/>
    </source>
</evidence>
<evidence type="ECO:0000313" key="9">
    <source>
        <dbReference type="EMBL" id="MQL54027.1"/>
    </source>
</evidence>
<evidence type="ECO:0000259" key="8">
    <source>
        <dbReference type="Pfam" id="PF00324"/>
    </source>
</evidence>
<comment type="caution">
    <text evidence="9">The sequence shown here is derived from an EMBL/GenBank/DDBJ whole genome shotgun (WGS) entry which is preliminary data.</text>
</comment>
<feature type="transmembrane region" description="Helical" evidence="7">
    <location>
        <begin position="118"/>
        <end position="137"/>
    </location>
</feature>
<dbReference type="AlphaFoldDB" id="A0A6N7IX13"/>
<feature type="transmembrane region" description="Helical" evidence="7">
    <location>
        <begin position="40"/>
        <end position="59"/>
    </location>
</feature>
<organism evidence="9 10">
    <name type="scientific">Desulfofundulus thermobenzoicus</name>
    <dbReference type="NCBI Taxonomy" id="29376"/>
    <lineage>
        <taxon>Bacteria</taxon>
        <taxon>Bacillati</taxon>
        <taxon>Bacillota</taxon>
        <taxon>Clostridia</taxon>
        <taxon>Eubacteriales</taxon>
        <taxon>Peptococcaceae</taxon>
        <taxon>Desulfofundulus</taxon>
    </lineage>
</organism>
<keyword evidence="6 7" id="KW-0472">Membrane</keyword>
<reference evidence="9 10" key="1">
    <citation type="submission" date="2019-10" db="EMBL/GenBank/DDBJ databases">
        <title>Comparative genomics of sulfur disproportionating microorganisms.</title>
        <authorList>
            <person name="Ward L.M."/>
            <person name="Bertran E."/>
            <person name="Johnston D."/>
        </authorList>
    </citation>
    <scope>NUCLEOTIDE SEQUENCE [LARGE SCALE GENOMIC DNA]</scope>
    <source>
        <strain evidence="9 10">DSM 14055</strain>
    </source>
</reference>
<evidence type="ECO:0000256" key="1">
    <source>
        <dbReference type="ARBA" id="ARBA00004141"/>
    </source>
</evidence>
<dbReference type="GO" id="GO:0055085">
    <property type="term" value="P:transmembrane transport"/>
    <property type="evidence" value="ECO:0007669"/>
    <property type="project" value="InterPro"/>
</dbReference>
<sequence length="450" mass="49056">MGAAARGIGTLEIIMIGLAGVVGAGIFVASGIPVRIAGPAAVLSYLLSALMVIPVMLYLAEMEAAWPSKGAFSDYANRYLGPLMGFVTGWMYWSSGVLGMATEVTASALLMHWWLPGWPLWVFSLFFSLLITGVNLLDIRGFTRIEGFFSGIKIIALLSFILVGLTVLTGRWPGLPPVGTQNYFAHGGFLPQGIKGVFASLLLVIFAYNGIQVVCLTTAQANNPRRTIPRAVMGTGLTVTLLYTGAILVLVGLLPWYAVPVSSSPFVAVFEQLHIPFGSHLLNAIILTAVLSSMNTTMFGVTRMLGSLADRHEAPRFLLKTDRRGIPTRALIASSIFLGFAVILAYLLPRKVFVFVASASGFISLFNWIVITITYIRFRQKLSRFKAPFTVPGYPYLPYTSLLLLLVVMLSVPLARSQMAGMISGMLLATVYVMIFLLFFRRRYRMPAGE</sequence>
<dbReference type="GO" id="GO:0006865">
    <property type="term" value="P:amino acid transport"/>
    <property type="evidence" value="ECO:0007669"/>
    <property type="project" value="UniProtKB-KW"/>
</dbReference>
<proteinExistence type="predicted"/>
<dbReference type="PIRSF" id="PIRSF006060">
    <property type="entry name" value="AA_transporter"/>
    <property type="match status" value="1"/>
</dbReference>
<dbReference type="InterPro" id="IPR004840">
    <property type="entry name" value="Amino_acid_permease_CS"/>
</dbReference>
<dbReference type="InterPro" id="IPR004841">
    <property type="entry name" value="AA-permease/SLC12A_dom"/>
</dbReference>